<dbReference type="InterPro" id="IPR044543">
    <property type="entry name" value="YHJQ-like"/>
</dbReference>
<dbReference type="PANTHER" id="PTHR37310">
    <property type="entry name" value="CYTOPLASMIC PROTEIN-RELATED"/>
    <property type="match status" value="1"/>
</dbReference>
<reference evidence="1 2" key="1">
    <citation type="submission" date="2018-10" db="EMBL/GenBank/DDBJ databases">
        <title>Falsibacillus sp. genome draft.</title>
        <authorList>
            <person name="Shi S."/>
        </authorList>
    </citation>
    <scope>NUCLEOTIDE SEQUENCE [LARGE SCALE GENOMIC DNA]</scope>
    <source>
        <strain evidence="1 2">GY 10110</strain>
    </source>
</reference>
<dbReference type="RefSeq" id="WP_121681286.1">
    <property type="nucleotide sequence ID" value="NZ_RCVZ01000010.1"/>
</dbReference>
<dbReference type="AlphaFoldDB" id="A0A3L7JV75"/>
<proteinExistence type="predicted"/>
<evidence type="ECO:0000313" key="2">
    <source>
        <dbReference type="Proteomes" id="UP000276770"/>
    </source>
</evidence>
<dbReference type="PANTHER" id="PTHR37310:SF1">
    <property type="entry name" value="CYTOPLASMIC PROTEIN"/>
    <property type="match status" value="1"/>
</dbReference>
<gene>
    <name evidence="1" type="ORF">D9X91_14080</name>
</gene>
<organism evidence="1 2">
    <name type="scientific">Falsibacillus albus</name>
    <dbReference type="NCBI Taxonomy" id="2478915"/>
    <lineage>
        <taxon>Bacteria</taxon>
        <taxon>Bacillati</taxon>
        <taxon>Bacillota</taxon>
        <taxon>Bacilli</taxon>
        <taxon>Bacillales</taxon>
        <taxon>Bacillaceae</taxon>
        <taxon>Falsibacillus</taxon>
    </lineage>
</organism>
<comment type="caution">
    <text evidence="1">The sequence shown here is derived from an EMBL/GenBank/DDBJ whole genome shotgun (WGS) entry which is preliminary data.</text>
</comment>
<dbReference type="CDD" id="cd08026">
    <property type="entry name" value="DUF326"/>
    <property type="match status" value="1"/>
</dbReference>
<protein>
    <submittedName>
        <fullName evidence="1">Four-helix bundle copper-binding protein</fullName>
    </submittedName>
</protein>
<name>A0A3L7JV75_9BACI</name>
<evidence type="ECO:0000313" key="1">
    <source>
        <dbReference type="EMBL" id="RLQ94195.1"/>
    </source>
</evidence>
<dbReference type="OrthoDB" id="5396211at2"/>
<dbReference type="InterPro" id="IPR005560">
    <property type="entry name" value="Csp_YhjQ"/>
</dbReference>
<dbReference type="EMBL" id="RCVZ01000010">
    <property type="protein sequence ID" value="RLQ94195.1"/>
    <property type="molecule type" value="Genomic_DNA"/>
</dbReference>
<dbReference type="Gene3D" id="1.20.1270.360">
    <property type="match status" value="1"/>
</dbReference>
<accession>A0A3L7JV75</accession>
<dbReference type="Pfam" id="PF03860">
    <property type="entry name" value="Csp"/>
    <property type="match status" value="1"/>
</dbReference>
<dbReference type="Proteomes" id="UP000276770">
    <property type="component" value="Unassembled WGS sequence"/>
</dbReference>
<keyword evidence="2" id="KW-1185">Reference proteome</keyword>
<sequence>MSHKVYQSLIETLHDCMMACNHCYDSCLKEDDIAMMANCIRLDRECADMCGFLEQSLVRGTPFAEELASICAMICEACGNECKNHQHEHCQKCADACFTCAEACRKLSQ</sequence>